<evidence type="ECO:0000313" key="3">
    <source>
        <dbReference type="Proteomes" id="UP001292182"/>
    </source>
</evidence>
<reference evidence="3" key="1">
    <citation type="submission" date="2023-07" db="EMBL/GenBank/DDBJ databases">
        <title>Whole genome sequence analysis of rice epiphytic Sphingomonas sanguinis OsEp_Plm_15B2.</title>
        <authorList>
            <person name="Sahu K.P."/>
            <person name="Asharani P."/>
            <person name="Reddy B."/>
            <person name="Kumar A."/>
        </authorList>
    </citation>
    <scope>NUCLEOTIDE SEQUENCE [LARGE SCALE GENOMIC DNA]</scope>
    <source>
        <strain evidence="3">OsEp_Plm_15B2</strain>
    </source>
</reference>
<dbReference type="RefSeq" id="WP_322539031.1">
    <property type="nucleotide sequence ID" value="NZ_JAOBTW010000007.1"/>
</dbReference>
<dbReference type="Proteomes" id="UP001292182">
    <property type="component" value="Unassembled WGS sequence"/>
</dbReference>
<feature type="domain" description="CheW-like" evidence="1">
    <location>
        <begin position="4"/>
        <end position="146"/>
    </location>
</feature>
<evidence type="ECO:0000313" key="2">
    <source>
        <dbReference type="EMBL" id="MDZ7281810.1"/>
    </source>
</evidence>
<dbReference type="PANTHER" id="PTHR22617">
    <property type="entry name" value="CHEMOTAXIS SENSOR HISTIDINE KINASE-RELATED"/>
    <property type="match status" value="1"/>
</dbReference>
<sequence length="156" mass="16738">MNGQTETVVFAIDGALFALPVTVVREILDRRPTFRVPSAPDWLVGLIDLRGQSVPVIDLRAFAATRMAAAGDDPRILIVETGQNGPCLGLLVDQVVDVACHAPADRQEVPAIVPQRGPWRLAGVLRRDEQFVGLLDMEAIAALADDARYACEAVAA</sequence>
<accession>A0ABU5LPF3</accession>
<name>A0ABU5LPF3_9SPHN</name>
<dbReference type="EMBL" id="JAOBTW010000007">
    <property type="protein sequence ID" value="MDZ7281810.1"/>
    <property type="molecule type" value="Genomic_DNA"/>
</dbReference>
<dbReference type="SUPFAM" id="SSF50341">
    <property type="entry name" value="CheW-like"/>
    <property type="match status" value="1"/>
</dbReference>
<proteinExistence type="predicted"/>
<dbReference type="InterPro" id="IPR039315">
    <property type="entry name" value="CheW"/>
</dbReference>
<dbReference type="Gene3D" id="2.40.50.180">
    <property type="entry name" value="CheA-289, Domain 4"/>
    <property type="match status" value="1"/>
</dbReference>
<dbReference type="Gene3D" id="2.30.30.40">
    <property type="entry name" value="SH3 Domains"/>
    <property type="match status" value="1"/>
</dbReference>
<evidence type="ECO:0000259" key="1">
    <source>
        <dbReference type="PROSITE" id="PS50851"/>
    </source>
</evidence>
<dbReference type="SMART" id="SM00260">
    <property type="entry name" value="CheW"/>
    <property type="match status" value="1"/>
</dbReference>
<gene>
    <name evidence="2" type="ORF">N4G62_07200</name>
</gene>
<dbReference type="PANTHER" id="PTHR22617:SF23">
    <property type="entry name" value="CHEMOTAXIS PROTEIN CHEW"/>
    <property type="match status" value="1"/>
</dbReference>
<protein>
    <submittedName>
        <fullName evidence="2">Chemotaxis protein CheW</fullName>
    </submittedName>
</protein>
<keyword evidence="3" id="KW-1185">Reference proteome</keyword>
<organism evidence="2 3">
    <name type="scientific">Sphingomonas sanguinis</name>
    <dbReference type="NCBI Taxonomy" id="33051"/>
    <lineage>
        <taxon>Bacteria</taxon>
        <taxon>Pseudomonadati</taxon>
        <taxon>Pseudomonadota</taxon>
        <taxon>Alphaproteobacteria</taxon>
        <taxon>Sphingomonadales</taxon>
        <taxon>Sphingomonadaceae</taxon>
        <taxon>Sphingomonas</taxon>
    </lineage>
</organism>
<dbReference type="InterPro" id="IPR002545">
    <property type="entry name" value="CheW-lke_dom"/>
</dbReference>
<dbReference type="PROSITE" id="PS50851">
    <property type="entry name" value="CHEW"/>
    <property type="match status" value="1"/>
</dbReference>
<dbReference type="InterPro" id="IPR036061">
    <property type="entry name" value="CheW-like_dom_sf"/>
</dbReference>
<comment type="caution">
    <text evidence="2">The sequence shown here is derived from an EMBL/GenBank/DDBJ whole genome shotgun (WGS) entry which is preliminary data.</text>
</comment>
<dbReference type="Pfam" id="PF01584">
    <property type="entry name" value="CheW"/>
    <property type="match status" value="1"/>
</dbReference>